<evidence type="ECO:0000313" key="2">
    <source>
        <dbReference type="EMBL" id="ACV05935.1"/>
    </source>
</evidence>
<dbReference type="AlphaFoldDB" id="C7NFK0"/>
<keyword evidence="1" id="KW-1133">Transmembrane helix</keyword>
<feature type="transmembrane region" description="Helical" evidence="1">
    <location>
        <begin position="226"/>
        <end position="245"/>
    </location>
</feature>
<keyword evidence="1" id="KW-0472">Membrane</keyword>
<dbReference type="RefSeq" id="WP_012802350.1">
    <property type="nucleotide sequence ID" value="NC_013169.1"/>
</dbReference>
<keyword evidence="1" id="KW-0812">Transmembrane</keyword>
<feature type="transmembrane region" description="Helical" evidence="1">
    <location>
        <begin position="152"/>
        <end position="176"/>
    </location>
</feature>
<dbReference type="GO" id="GO:0008233">
    <property type="term" value="F:peptidase activity"/>
    <property type="evidence" value="ECO:0007669"/>
    <property type="project" value="InterPro"/>
</dbReference>
<dbReference type="Proteomes" id="UP000006666">
    <property type="component" value="Chromosome"/>
</dbReference>
<dbReference type="Pfam" id="PF13367">
    <property type="entry name" value="PrsW-protease"/>
    <property type="match status" value="1"/>
</dbReference>
<evidence type="ECO:0000313" key="3">
    <source>
        <dbReference type="Proteomes" id="UP000006666"/>
    </source>
</evidence>
<feature type="transmembrane region" description="Helical" evidence="1">
    <location>
        <begin position="50"/>
        <end position="69"/>
    </location>
</feature>
<dbReference type="HOGENOM" id="CLU_029195_1_0_11"/>
<dbReference type="PANTHER" id="PTHR36844:SF1">
    <property type="entry name" value="PROTEASE PRSW"/>
    <property type="match status" value="1"/>
</dbReference>
<name>C7NFK0_KYTSD</name>
<feature type="transmembrane region" description="Helical" evidence="1">
    <location>
        <begin position="78"/>
        <end position="98"/>
    </location>
</feature>
<proteinExistence type="predicted"/>
<keyword evidence="3" id="KW-1185">Reference proteome</keyword>
<feature type="transmembrane region" description="Helical" evidence="1">
    <location>
        <begin position="196"/>
        <end position="214"/>
    </location>
</feature>
<dbReference type="InterPro" id="IPR026898">
    <property type="entry name" value="PrsW"/>
</dbReference>
<dbReference type="EMBL" id="CP001686">
    <property type="protein sequence ID" value="ACV05935.1"/>
    <property type="molecule type" value="Genomic_DNA"/>
</dbReference>
<reference evidence="2 3" key="1">
    <citation type="journal article" date="2009" name="Stand. Genomic Sci.">
        <title>Complete genome sequence of Kytococcus sedentarius type strain (541).</title>
        <authorList>
            <person name="Sims D."/>
            <person name="Brettin T."/>
            <person name="Detter J.C."/>
            <person name="Han C."/>
            <person name="Lapidus A."/>
            <person name="Copeland A."/>
            <person name="Glavina Del Rio T."/>
            <person name="Nolan M."/>
            <person name="Chen F."/>
            <person name="Lucas S."/>
            <person name="Tice H."/>
            <person name="Cheng J.F."/>
            <person name="Bruce D."/>
            <person name="Goodwin L."/>
            <person name="Pitluck S."/>
            <person name="Ovchinnikova G."/>
            <person name="Pati A."/>
            <person name="Ivanova N."/>
            <person name="Mavrommatis K."/>
            <person name="Chen A."/>
            <person name="Palaniappan K."/>
            <person name="D'haeseleer P."/>
            <person name="Chain P."/>
            <person name="Bristow J."/>
            <person name="Eisen J.A."/>
            <person name="Markowitz V."/>
            <person name="Hugenholtz P."/>
            <person name="Schneider S."/>
            <person name="Goker M."/>
            <person name="Pukall R."/>
            <person name="Kyrpides N.C."/>
            <person name="Klenk H.P."/>
        </authorList>
    </citation>
    <scope>NUCLEOTIDE SEQUENCE [LARGE SCALE GENOMIC DNA]</scope>
    <source>
        <strain evidence="3">ATCC 14392 / DSM 20547 / JCM 11482 / CCUG 33030 / NBRC 15357 / NCTC 11040 / CCM 314 / 541</strain>
    </source>
</reference>
<feature type="transmembrane region" description="Helical" evidence="1">
    <location>
        <begin position="118"/>
        <end position="140"/>
    </location>
</feature>
<dbReference type="KEGG" id="kse:Ksed_08850"/>
<dbReference type="eggNOG" id="COG2339">
    <property type="taxonomic scope" value="Bacteria"/>
</dbReference>
<feature type="transmembrane region" description="Helical" evidence="1">
    <location>
        <begin position="251"/>
        <end position="271"/>
    </location>
</feature>
<gene>
    <name evidence="2" type="ordered locus">Ksed_08850</name>
</gene>
<accession>C7NFK0</accession>
<protein>
    <submittedName>
        <fullName evidence="2">Predicted membrane protein</fullName>
    </submittedName>
</protein>
<dbReference type="PANTHER" id="PTHR36844">
    <property type="entry name" value="PROTEASE PRSW"/>
    <property type="match status" value="1"/>
</dbReference>
<organism evidence="2 3">
    <name type="scientific">Kytococcus sedentarius (strain ATCC 14392 / DSM 20547 / JCM 11482 / CCUG 33030 / NBRC 15357 / NCTC 11040 / CCM 314 / 541)</name>
    <name type="common">Micrococcus sedentarius</name>
    <dbReference type="NCBI Taxonomy" id="478801"/>
    <lineage>
        <taxon>Bacteria</taxon>
        <taxon>Bacillati</taxon>
        <taxon>Actinomycetota</taxon>
        <taxon>Actinomycetes</taxon>
        <taxon>Micrococcales</taxon>
        <taxon>Kytococcaceae</taxon>
        <taxon>Kytococcus</taxon>
    </lineage>
</organism>
<sequence length="390" mass="42596">MSSTPRPASQPRGWPAIVAVVGLLVILFGIGAVVMGLTFGLQFGDVELPLMALLAAIPLCIVVPVFLWLDSFEREPGWLLALALAWGAIVATGFALIINEVGYAIASVMSLPADAVAAVIVAPLAEESLKGAFLLGLWWFRPRQLNGVVDGIVYAGVVAAGFAFVENILYFATALGELGAEGLTATFVMRGLASPFAHPLFTVCIGAAVGRAVLSRSAGWRFALPVLGWCAAVLLHGIWNLSVVLQAGWLLLYLLFEVPVFIAFLVFVVWVRRYELRHVSRHLEAYVRSGWLTGFEARMVGHAPERRRAVAWAESAAGRDGRRAMREFQRLATRLAHLRARLDRYHRAHGPVDRRPAPAWEVREVAEQQQLLERLPALRARFAGTPGLRS</sequence>
<dbReference type="STRING" id="478801.Ksed_08850"/>
<feature type="transmembrane region" description="Helical" evidence="1">
    <location>
        <begin position="12"/>
        <end position="38"/>
    </location>
</feature>
<evidence type="ECO:0000256" key="1">
    <source>
        <dbReference type="SAM" id="Phobius"/>
    </source>
</evidence>